<dbReference type="InterPro" id="IPR007110">
    <property type="entry name" value="Ig-like_dom"/>
</dbReference>
<dbReference type="PANTHER" id="PTHR44170">
    <property type="entry name" value="PROTEIN SIDEKICK"/>
    <property type="match status" value="1"/>
</dbReference>
<protein>
    <submittedName>
        <fullName evidence="5">M12 family metallo-peptidase</fullName>
    </submittedName>
</protein>
<dbReference type="Proteomes" id="UP001275932">
    <property type="component" value="Unassembled WGS sequence"/>
</dbReference>
<dbReference type="InterPro" id="IPR036179">
    <property type="entry name" value="Ig-like_dom_sf"/>
</dbReference>
<evidence type="ECO:0000256" key="2">
    <source>
        <dbReference type="ARBA" id="ARBA00023157"/>
    </source>
</evidence>
<dbReference type="PROSITE" id="PS50835">
    <property type="entry name" value="IG_LIKE"/>
    <property type="match status" value="1"/>
</dbReference>
<evidence type="ECO:0000259" key="4">
    <source>
        <dbReference type="PROSITE" id="PS50835"/>
    </source>
</evidence>
<evidence type="ECO:0000313" key="6">
    <source>
        <dbReference type="Proteomes" id="UP001275932"/>
    </source>
</evidence>
<dbReference type="RefSeq" id="WP_370397259.1">
    <property type="nucleotide sequence ID" value="NZ_JALBUT010000006.1"/>
</dbReference>
<comment type="caution">
    <text evidence="5">The sequence shown here is derived from an EMBL/GenBank/DDBJ whole genome shotgun (WGS) entry which is preliminary data.</text>
</comment>
<dbReference type="EMBL" id="JALBUT010000006">
    <property type="protein sequence ID" value="MDX8415809.1"/>
    <property type="molecule type" value="Genomic_DNA"/>
</dbReference>
<evidence type="ECO:0000256" key="3">
    <source>
        <dbReference type="SAM" id="SignalP"/>
    </source>
</evidence>
<dbReference type="Gene3D" id="3.40.390.10">
    <property type="entry name" value="Collagenase (Catalytic Domain)"/>
    <property type="match status" value="1"/>
</dbReference>
<keyword evidence="2" id="KW-1015">Disulfide bond</keyword>
<evidence type="ECO:0000256" key="1">
    <source>
        <dbReference type="ARBA" id="ARBA00022737"/>
    </source>
</evidence>
<dbReference type="Pfam" id="PF13688">
    <property type="entry name" value="Reprolysin_5"/>
    <property type="match status" value="1"/>
</dbReference>
<evidence type="ECO:0000313" key="5">
    <source>
        <dbReference type="EMBL" id="MDX8415809.1"/>
    </source>
</evidence>
<reference evidence="5 6" key="1">
    <citation type="submission" date="2022-03" db="EMBL/GenBank/DDBJ databases">
        <title>Novel taxa within the pig intestine.</title>
        <authorList>
            <person name="Wylensek D."/>
            <person name="Bishof K."/>
            <person name="Afrizal A."/>
            <person name="Clavel T."/>
        </authorList>
    </citation>
    <scope>NUCLEOTIDE SEQUENCE [LARGE SCALE GENOMIC DNA]</scope>
    <source>
        <strain evidence="5 6">CLA-KB-P66</strain>
    </source>
</reference>
<gene>
    <name evidence="5" type="ORF">MOX91_06435</name>
</gene>
<feature type="domain" description="Ig-like" evidence="4">
    <location>
        <begin position="430"/>
        <end position="524"/>
    </location>
</feature>
<dbReference type="SMART" id="SM00409">
    <property type="entry name" value="IG"/>
    <property type="match status" value="3"/>
</dbReference>
<proteinExistence type="predicted"/>
<keyword evidence="1" id="KW-0677">Repeat</keyword>
<feature type="signal peptide" evidence="3">
    <location>
        <begin position="1"/>
        <end position="20"/>
    </location>
</feature>
<dbReference type="SUPFAM" id="SSF55486">
    <property type="entry name" value="Metalloproteases ('zincins'), catalytic domain"/>
    <property type="match status" value="1"/>
</dbReference>
<keyword evidence="3" id="KW-0732">Signal</keyword>
<dbReference type="SUPFAM" id="SSF48726">
    <property type="entry name" value="Immunoglobulin"/>
    <property type="match status" value="2"/>
</dbReference>
<dbReference type="PANTHER" id="PTHR44170:SF6">
    <property type="entry name" value="CONTACTIN"/>
    <property type="match status" value="1"/>
</dbReference>
<accession>A0ABU4WHX5</accession>
<keyword evidence="6" id="KW-1185">Reference proteome</keyword>
<dbReference type="InterPro" id="IPR003599">
    <property type="entry name" value="Ig_sub"/>
</dbReference>
<dbReference type="InterPro" id="IPR013783">
    <property type="entry name" value="Ig-like_fold"/>
</dbReference>
<dbReference type="InterPro" id="IPR024079">
    <property type="entry name" value="MetalloPept_cat_dom_sf"/>
</dbReference>
<organism evidence="5 6">
    <name type="scientific">Intestinicryptomonas porci</name>
    <dbReference type="NCBI Taxonomy" id="2926320"/>
    <lineage>
        <taxon>Bacteria</taxon>
        <taxon>Pseudomonadati</taxon>
        <taxon>Verrucomicrobiota</taxon>
        <taxon>Opitutia</taxon>
        <taxon>Opitutales</taxon>
        <taxon>Intestinicryptomonaceae</taxon>
        <taxon>Intestinicryptomonas</taxon>
    </lineage>
</organism>
<dbReference type="Gene3D" id="2.60.40.10">
    <property type="entry name" value="Immunoglobulins"/>
    <property type="match status" value="3"/>
</dbReference>
<sequence length="1200" mass="132085">MKKFAILIFLLFAIPQFALSAAIDIMLVFDIDAQNYARRNYGGSLEAYATEIIEEANIFYANSNVNIELNCVKVHAWNYSSSGDGSVDLENVTNSSEIASLRDECNADMVSLITNASSWGNLGGIAWLVSSSSANKSLLFSAVNRSTGSASTFVHELGHNMGLTHSPDQATEPGGNGLYPYSCGYHFMGSSGKKYHTIMAYNFDGKGGYYSPTSMFSSPEIIFDGVPMGTYEKHNSSLSLNQRRLDIARVGFDSHSAPRILEFTRNAKINSAGDTADFTVEAENLSGISYRWQIKENANSQWSDLPHCASKTLSFSGDEIFEKYGAKFRCVLSNAYGSKISEEVGFEFAVAPITLLSSTDSNIEVFEGQSADLFVEVKETDVKFQWQVKKGSVWSDIDGANSPEWEAKNILSKTSFRCKITRGEFEFYAPQISVSILKNAKITSDLSSEIRAYTGNVIVFSIKASGDGLSYCWQKLSEGIWLDIEGADGASCRIANVGLEDAGQYRCVVSNGGGFVVSNTANLQVLRSARIDAELGDTDVYSGDDAFFEVIATGDNLAYQWQSSKNMSSWTNLKGETSSVLKIENVGLKDGGIFYRCKVSNAGAAAYSNAAELIVKARAKIEKCMRFYTAKHSSLNIEASGFDLHYKWQKFDGDIWIDVGEDLNTLKLSSADWQNRVKFRCIIGNTLNFENQIITEFSAVNSSIVLDEFEKSLECYEGVKIKLAANAENLLEGSKLTFKWECDKNDGKGLKQVGTKPELSITPTLKMDGWSYKLTVSNGEDAEEAAFSLKVFEKLKITQKPKPLTVFEGLQSEAFSVSVSGYNPSYRWQMQVARVNEKGKIEWVWEDIENANSSEFYPETALDLNSAKFRLKVFNGGMEIYTSSVKYTVRESAKILGIDAVQNNNLISSENAAAEAVDGSAITLNADARGYLVKYKWYENGVEIKGATQKKYVVKKPYSGMYAYTCEVYNMDKKSVATSSSKTIFLHVNPSLNPLELSGQSFAFFEGGEYMFTLAFVSNSSAKVISENDVLETGEIKSYRLYKNASASYKQKDGICNFKLGISWQDALENGETLNLSKAEKEEISGAIDFGGGETAEFGRFEVARVIEPLNPLPISLAGAFLKLGEFEIEVLGDGKNCFVNGEKGSLSYKRISPFVATFTGRHGKNSIKDGVLAISNGKIVFRFQDGKSRLKTGVAEIDF</sequence>
<feature type="chain" id="PRO_5045843987" evidence="3">
    <location>
        <begin position="21"/>
        <end position="1200"/>
    </location>
</feature>
<name>A0ABU4WHX5_9BACT</name>